<proteinExistence type="predicted"/>
<evidence type="ECO:0000313" key="3">
    <source>
        <dbReference type="Proteomes" id="UP000266673"/>
    </source>
</evidence>
<organism evidence="2 3">
    <name type="scientific">Gigaspora rosea</name>
    <dbReference type="NCBI Taxonomy" id="44941"/>
    <lineage>
        <taxon>Eukaryota</taxon>
        <taxon>Fungi</taxon>
        <taxon>Fungi incertae sedis</taxon>
        <taxon>Mucoromycota</taxon>
        <taxon>Glomeromycotina</taxon>
        <taxon>Glomeromycetes</taxon>
        <taxon>Diversisporales</taxon>
        <taxon>Gigasporaceae</taxon>
        <taxon>Gigaspora</taxon>
    </lineage>
</organism>
<reference evidence="2 3" key="1">
    <citation type="submission" date="2018-06" db="EMBL/GenBank/DDBJ databases">
        <title>Comparative genomics reveals the genomic features of Rhizophagus irregularis, R. cerebriforme, R. diaphanum and Gigaspora rosea, and their symbiotic lifestyle signature.</title>
        <authorList>
            <person name="Morin E."/>
            <person name="San Clemente H."/>
            <person name="Chen E.C.H."/>
            <person name="De La Providencia I."/>
            <person name="Hainaut M."/>
            <person name="Kuo A."/>
            <person name="Kohler A."/>
            <person name="Murat C."/>
            <person name="Tang N."/>
            <person name="Roy S."/>
            <person name="Loubradou J."/>
            <person name="Henrissat B."/>
            <person name="Grigoriev I.V."/>
            <person name="Corradi N."/>
            <person name="Roux C."/>
            <person name="Martin F.M."/>
        </authorList>
    </citation>
    <scope>NUCLEOTIDE SEQUENCE [LARGE SCALE GENOMIC DNA]</scope>
    <source>
        <strain evidence="2 3">DAOM 194757</strain>
    </source>
</reference>
<evidence type="ECO:0000313" key="2">
    <source>
        <dbReference type="EMBL" id="RIB26710.1"/>
    </source>
</evidence>
<protein>
    <submittedName>
        <fullName evidence="2">Uncharacterized protein</fullName>
    </submittedName>
</protein>
<evidence type="ECO:0000256" key="1">
    <source>
        <dbReference type="SAM" id="SignalP"/>
    </source>
</evidence>
<comment type="caution">
    <text evidence="2">The sequence shown here is derived from an EMBL/GenBank/DDBJ whole genome shotgun (WGS) entry which is preliminary data.</text>
</comment>
<keyword evidence="3" id="KW-1185">Reference proteome</keyword>
<dbReference type="OrthoDB" id="10341111at2759"/>
<feature type="signal peptide" evidence="1">
    <location>
        <begin position="1"/>
        <end position="20"/>
    </location>
</feature>
<accession>A0A397VVV0</accession>
<dbReference type="AlphaFoldDB" id="A0A397VVV0"/>
<dbReference type="Proteomes" id="UP000266673">
    <property type="component" value="Unassembled WGS sequence"/>
</dbReference>
<name>A0A397VVV0_9GLOM</name>
<gene>
    <name evidence="2" type="ORF">C2G38_2138172</name>
</gene>
<dbReference type="EMBL" id="QKWP01000126">
    <property type="protein sequence ID" value="RIB26710.1"/>
    <property type="molecule type" value="Genomic_DNA"/>
</dbReference>
<sequence>MNRNLTLAFIILVTLSVINATKWDVCYYEGTEVPSLTVTLSPDPPTLGQLAATITGNVANSIFAFDFLTVEFFTINPDGSSIIYNYYAGFLCGGENDLSCQDNPGGIKISISTNLYQTYDGIRFAIYYFTWDSTVFPYLGCITGDFRSNAQYTHDINDIKNFSSLPPSFLLRQKTFSNTNNNGEDKYKFDSVNKYTSRYQFNSLNNTSGGFGQVKNFSLKSMKIN</sequence>
<keyword evidence="1" id="KW-0732">Signal</keyword>
<feature type="chain" id="PRO_5017201829" evidence="1">
    <location>
        <begin position="21"/>
        <end position="225"/>
    </location>
</feature>